<evidence type="ECO:0000313" key="2">
    <source>
        <dbReference type="Proteomes" id="UP000032141"/>
    </source>
</evidence>
<dbReference type="Gramene" id="Bo8g016350.1">
    <property type="protein sequence ID" value="Bo8g016350.1"/>
    <property type="gene ID" value="Bo8g016350"/>
</dbReference>
<dbReference type="AlphaFoldDB" id="A0A0D3DJT8"/>
<sequence length="96" mass="10535">MIAVSPSRTSRQHQATMLPVTVNVHRLATHMPHLKAGTVFTHGQLYVALSRVTSPDGLKILDDTSDSDNADGVTNIVYKEVFKGLPHTKEEHPMCS</sequence>
<name>A0A0D3DJT8_BRAOL</name>
<protein>
    <submittedName>
        <fullName evidence="1">Uncharacterized protein</fullName>
    </submittedName>
</protein>
<keyword evidence="2" id="KW-1185">Reference proteome</keyword>
<dbReference type="eggNOG" id="KOG0987">
    <property type="taxonomic scope" value="Eukaryota"/>
</dbReference>
<reference evidence="1 2" key="1">
    <citation type="journal article" date="2014" name="Genome Biol.">
        <title>Transcriptome and methylome profiling reveals relics of genome dominance in the mesopolyploid Brassica oleracea.</title>
        <authorList>
            <person name="Parkin I.A."/>
            <person name="Koh C."/>
            <person name="Tang H."/>
            <person name="Robinson S.J."/>
            <person name="Kagale S."/>
            <person name="Clarke W.E."/>
            <person name="Town C.D."/>
            <person name="Nixon J."/>
            <person name="Krishnakumar V."/>
            <person name="Bidwell S.L."/>
            <person name="Denoeud F."/>
            <person name="Belcram H."/>
            <person name="Links M.G."/>
            <person name="Just J."/>
            <person name="Clarke C."/>
            <person name="Bender T."/>
            <person name="Huebert T."/>
            <person name="Mason A.S."/>
            <person name="Pires J.C."/>
            <person name="Barker G."/>
            <person name="Moore J."/>
            <person name="Walley P.G."/>
            <person name="Manoli S."/>
            <person name="Batley J."/>
            <person name="Edwards D."/>
            <person name="Nelson M.N."/>
            <person name="Wang X."/>
            <person name="Paterson A.H."/>
            <person name="King G."/>
            <person name="Bancroft I."/>
            <person name="Chalhoub B."/>
            <person name="Sharpe A.G."/>
        </authorList>
    </citation>
    <scope>NUCLEOTIDE SEQUENCE</scope>
    <source>
        <strain evidence="1 2">cv. TO1000</strain>
    </source>
</reference>
<accession>A0A0D3DJT8</accession>
<proteinExistence type="predicted"/>
<dbReference type="Proteomes" id="UP000032141">
    <property type="component" value="Chromosome C8"/>
</dbReference>
<reference evidence="1" key="2">
    <citation type="submission" date="2015-03" db="UniProtKB">
        <authorList>
            <consortium name="EnsemblPlants"/>
        </authorList>
    </citation>
    <scope>IDENTIFICATION</scope>
</reference>
<dbReference type="EnsemblPlants" id="Bo8g016350.1">
    <property type="protein sequence ID" value="Bo8g016350.1"/>
    <property type="gene ID" value="Bo8g016350"/>
</dbReference>
<dbReference type="HOGENOM" id="CLU_001324_4_6_1"/>
<evidence type="ECO:0000313" key="1">
    <source>
        <dbReference type="EnsemblPlants" id="Bo8g016350.1"/>
    </source>
</evidence>
<organism evidence="1 2">
    <name type="scientific">Brassica oleracea var. oleracea</name>
    <dbReference type="NCBI Taxonomy" id="109376"/>
    <lineage>
        <taxon>Eukaryota</taxon>
        <taxon>Viridiplantae</taxon>
        <taxon>Streptophyta</taxon>
        <taxon>Embryophyta</taxon>
        <taxon>Tracheophyta</taxon>
        <taxon>Spermatophyta</taxon>
        <taxon>Magnoliopsida</taxon>
        <taxon>eudicotyledons</taxon>
        <taxon>Gunneridae</taxon>
        <taxon>Pentapetalae</taxon>
        <taxon>rosids</taxon>
        <taxon>malvids</taxon>
        <taxon>Brassicales</taxon>
        <taxon>Brassicaceae</taxon>
        <taxon>Brassiceae</taxon>
        <taxon>Brassica</taxon>
    </lineage>
</organism>